<dbReference type="InterPro" id="IPR000182">
    <property type="entry name" value="GNAT_dom"/>
</dbReference>
<feature type="domain" description="N-acetyltransferase" evidence="1">
    <location>
        <begin position="20"/>
        <end position="169"/>
    </location>
</feature>
<dbReference type="Gene3D" id="3.40.630.30">
    <property type="match status" value="1"/>
</dbReference>
<dbReference type="GO" id="GO:0016747">
    <property type="term" value="F:acyltransferase activity, transferring groups other than amino-acyl groups"/>
    <property type="evidence" value="ECO:0007669"/>
    <property type="project" value="InterPro"/>
</dbReference>
<dbReference type="PANTHER" id="PTHR43792">
    <property type="entry name" value="GNAT FAMILY, PUTATIVE (AFU_ORTHOLOGUE AFUA_3G00765)-RELATED-RELATED"/>
    <property type="match status" value="1"/>
</dbReference>
<dbReference type="PANTHER" id="PTHR43792:SF1">
    <property type="entry name" value="N-ACETYLTRANSFERASE DOMAIN-CONTAINING PROTEIN"/>
    <property type="match status" value="1"/>
</dbReference>
<organism evidence="2 3">
    <name type="scientific">Undibacterium luofuense</name>
    <dbReference type="NCBI Taxonomy" id="2828733"/>
    <lineage>
        <taxon>Bacteria</taxon>
        <taxon>Pseudomonadati</taxon>
        <taxon>Pseudomonadota</taxon>
        <taxon>Betaproteobacteria</taxon>
        <taxon>Burkholderiales</taxon>
        <taxon>Oxalobacteraceae</taxon>
        <taxon>Undibacterium</taxon>
    </lineage>
</organism>
<evidence type="ECO:0000313" key="3">
    <source>
        <dbReference type="Proteomes" id="UP000680067"/>
    </source>
</evidence>
<dbReference type="InterPro" id="IPR016181">
    <property type="entry name" value="Acyl_CoA_acyltransferase"/>
</dbReference>
<dbReference type="AlphaFoldDB" id="A0A941DMW5"/>
<keyword evidence="3" id="KW-1185">Reference proteome</keyword>
<dbReference type="EMBL" id="JAGSPN010000006">
    <property type="protein sequence ID" value="MBR7782569.1"/>
    <property type="molecule type" value="Genomic_DNA"/>
</dbReference>
<dbReference type="SUPFAM" id="SSF55729">
    <property type="entry name" value="Acyl-CoA N-acyltransferases (Nat)"/>
    <property type="match status" value="1"/>
</dbReference>
<dbReference type="RefSeq" id="WP_212687872.1">
    <property type="nucleotide sequence ID" value="NZ_JAGSPN010000006.1"/>
</dbReference>
<sequence>MTILHTARLRLEPISMAHFDGLRAMNSDAEVMRYITGKPDTEADTLAGIERIQGAWQRLGYSWWAWIDRDSGQLAGAGCIQHLNRDPAQPLEIGWRLRKDQWSKGLATEAAICMANFAFHTLQGELLTAICDPANHASSHVMKKLGMQYRGLERWYEMDVDTYVIHRQDWLASALNQPALAAAASNA</sequence>
<gene>
    <name evidence="2" type="ORF">KDM89_10460</name>
</gene>
<dbReference type="Pfam" id="PF13302">
    <property type="entry name" value="Acetyltransf_3"/>
    <property type="match status" value="1"/>
</dbReference>
<protein>
    <submittedName>
        <fullName evidence="2">GNAT family N-acetyltransferase</fullName>
    </submittedName>
</protein>
<evidence type="ECO:0000259" key="1">
    <source>
        <dbReference type="PROSITE" id="PS51186"/>
    </source>
</evidence>
<comment type="caution">
    <text evidence="2">The sequence shown here is derived from an EMBL/GenBank/DDBJ whole genome shotgun (WGS) entry which is preliminary data.</text>
</comment>
<dbReference type="InterPro" id="IPR051531">
    <property type="entry name" value="N-acetyltransferase"/>
</dbReference>
<dbReference type="PROSITE" id="PS51186">
    <property type="entry name" value="GNAT"/>
    <property type="match status" value="1"/>
</dbReference>
<evidence type="ECO:0000313" key="2">
    <source>
        <dbReference type="EMBL" id="MBR7782569.1"/>
    </source>
</evidence>
<name>A0A941DMW5_9BURK</name>
<dbReference type="Proteomes" id="UP000680067">
    <property type="component" value="Unassembled WGS sequence"/>
</dbReference>
<proteinExistence type="predicted"/>
<accession>A0A941DMW5</accession>
<reference evidence="2" key="1">
    <citation type="submission" date="2021-04" db="EMBL/GenBank/DDBJ databases">
        <title>novel species isolated from subtropical streams in China.</title>
        <authorList>
            <person name="Lu H."/>
        </authorList>
    </citation>
    <scope>NUCLEOTIDE SEQUENCE</scope>
    <source>
        <strain evidence="2">LFS511W</strain>
    </source>
</reference>